<name>A0ABN7W6M3_GIGMA</name>
<keyword evidence="2" id="KW-1185">Reference proteome</keyword>
<accession>A0ABN7W6M3</accession>
<organism evidence="1 2">
    <name type="scientific">Gigaspora margarita</name>
    <dbReference type="NCBI Taxonomy" id="4874"/>
    <lineage>
        <taxon>Eukaryota</taxon>
        <taxon>Fungi</taxon>
        <taxon>Fungi incertae sedis</taxon>
        <taxon>Mucoromycota</taxon>
        <taxon>Glomeromycotina</taxon>
        <taxon>Glomeromycetes</taxon>
        <taxon>Diversisporales</taxon>
        <taxon>Gigasporaceae</taxon>
        <taxon>Gigaspora</taxon>
    </lineage>
</organism>
<evidence type="ECO:0000313" key="2">
    <source>
        <dbReference type="Proteomes" id="UP000789901"/>
    </source>
</evidence>
<proteinExistence type="predicted"/>
<dbReference type="Proteomes" id="UP000789901">
    <property type="component" value="Unassembled WGS sequence"/>
</dbReference>
<reference evidence="1 2" key="1">
    <citation type="submission" date="2021-06" db="EMBL/GenBank/DDBJ databases">
        <authorList>
            <person name="Kallberg Y."/>
            <person name="Tangrot J."/>
            <person name="Rosling A."/>
        </authorList>
    </citation>
    <scope>NUCLEOTIDE SEQUENCE [LARGE SCALE GENOMIC DNA]</scope>
    <source>
        <strain evidence="1 2">120-4 pot B 10/14</strain>
    </source>
</reference>
<evidence type="ECO:0000313" key="1">
    <source>
        <dbReference type="EMBL" id="CAG8818561.1"/>
    </source>
</evidence>
<gene>
    <name evidence="1" type="ORF">GMARGA_LOCUS27086</name>
</gene>
<dbReference type="EMBL" id="CAJVQB010032618">
    <property type="protein sequence ID" value="CAG8818561.1"/>
    <property type="molecule type" value="Genomic_DNA"/>
</dbReference>
<protein>
    <submittedName>
        <fullName evidence="1">29859_t:CDS:1</fullName>
    </submittedName>
</protein>
<comment type="caution">
    <text evidence="1">The sequence shown here is derived from an EMBL/GenBank/DDBJ whole genome shotgun (WGS) entry which is preliminary data.</text>
</comment>
<sequence length="275" mass="32259">MRKLLEEAMSNNLELLPNSPDLIPEHITEFLLFALPITEHKHTRAVLLSSYFYDNKSPLSADPEDLVKTIRNLFPITEYDTLSRLSEYRAKLKEFYYFDQIPLLYFNLLSQKQKEPLLLTPQDFKATKLHQALKLSNKARKLILLSSLFKSTQAIVNKISIILQQIDKQANYPTSPIAEQDLWTQSIKTTHLTIQELHKAIYRARNLENNAEHREHISHYINRRYQNFTDHTILMIDSILKRHIDKVSFPNIRLPDLVIMGLADIKDKIKEHFTL</sequence>